<evidence type="ECO:0000313" key="1">
    <source>
        <dbReference type="EMBL" id="CAD31522.1"/>
    </source>
</evidence>
<proteinExistence type="predicted"/>
<organism evidence="1">
    <name type="scientific">Rhizobium loti</name>
    <name type="common">Mesorhizobium loti</name>
    <dbReference type="NCBI Taxonomy" id="381"/>
    <lineage>
        <taxon>Bacteria</taxon>
        <taxon>Pseudomonadati</taxon>
        <taxon>Pseudomonadota</taxon>
        <taxon>Alphaproteobacteria</taxon>
        <taxon>Hyphomicrobiales</taxon>
        <taxon>Phyllobacteriaceae</taxon>
        <taxon>Mesorhizobium</taxon>
    </lineage>
</organism>
<gene>
    <name evidence="1" type="primary">msi117</name>
</gene>
<protein>
    <submittedName>
        <fullName evidence="1">Uncharacterized protein</fullName>
    </submittedName>
</protein>
<sequence length="110" mass="12222">MCGDANARHYGRLAVSAEPLKMVSQRVPNHAKSEWNATLLQHRTHDADRMAHSESLKIGVHPVRSEFAYQEINLANREEMAQQVLVSCYAVHIRADCANLRPCTGPATTA</sequence>
<reference evidence="1" key="1">
    <citation type="journal article" date="2002" name="J. Bacteriol.">
        <title>Comparative sequence analysis of the symbiosis island of Mesorhizobium loti strain R7A.</title>
        <authorList>
            <person name="Sullivan J.T."/>
            <person name="Trzebiatowski J.R."/>
            <person name="Cruickshank R.W."/>
            <person name="Gouzy J."/>
            <person name="Brown S.D."/>
            <person name="Elliot R.M."/>
            <person name="Fleetwood D.J."/>
            <person name="McCallum N.G."/>
            <person name="Rossbach U."/>
            <person name="Stuart G.S."/>
            <person name="Weaver J.E."/>
            <person name="Webby R.J."/>
            <person name="de Bruijn F.J."/>
            <person name="Ronson C.W."/>
        </authorList>
    </citation>
    <scope>NUCLEOTIDE SEQUENCE</scope>
    <source>
        <strain evidence="1">R7A</strain>
    </source>
</reference>
<dbReference type="EMBL" id="AL672112">
    <property type="protein sequence ID" value="CAD31522.1"/>
    <property type="molecule type" value="Genomic_DNA"/>
</dbReference>
<accession>Q8KGV1</accession>
<dbReference type="AlphaFoldDB" id="Q8KGV1"/>
<name>Q8KGV1_RHILI</name>